<dbReference type="Proteomes" id="UP000076587">
    <property type="component" value="Unassembled WGS sequence"/>
</dbReference>
<evidence type="ECO:0000313" key="2">
    <source>
        <dbReference type="Proteomes" id="UP000076587"/>
    </source>
</evidence>
<name>A0A161YA17_9GAMM</name>
<proteinExistence type="predicted"/>
<gene>
    <name evidence="1" type="ORF">N482_24945</name>
</gene>
<dbReference type="PATRIC" id="fig|1365253.3.peg.1187"/>
<organism evidence="1 2">
    <name type="scientific">Pseudoalteromonas luteoviolacea NCIMB 1942</name>
    <dbReference type="NCBI Taxonomy" id="1365253"/>
    <lineage>
        <taxon>Bacteria</taxon>
        <taxon>Pseudomonadati</taxon>
        <taxon>Pseudomonadota</taxon>
        <taxon>Gammaproteobacteria</taxon>
        <taxon>Alteromonadales</taxon>
        <taxon>Pseudoalteromonadaceae</taxon>
        <taxon>Pseudoalteromonas</taxon>
    </lineage>
</organism>
<comment type="caution">
    <text evidence="1">The sequence shown here is derived from an EMBL/GenBank/DDBJ whole genome shotgun (WGS) entry which is preliminary data.</text>
</comment>
<dbReference type="AlphaFoldDB" id="A0A161YA17"/>
<accession>A0A161YA17</accession>
<protein>
    <submittedName>
        <fullName evidence="1">Uncharacterized protein</fullName>
    </submittedName>
</protein>
<dbReference type="EMBL" id="AUXT01000083">
    <property type="protein sequence ID" value="KZN53435.1"/>
    <property type="molecule type" value="Genomic_DNA"/>
</dbReference>
<sequence length="265" mass="29661">MSNEHTTITENLANVATRANELCNTVDSQIANINTTLTLEQQKLATKITEFETKVNSFIESDFKREIPFFRLTKNQELKVNGQLTVGSIGIPDGFTSRVEQYHCEIVAFSQHGVESSQKHPEIQKMWRDLKNIDAPKWSTPDFAIMRIRPKEGVEYPDTLAGGFSIYQGEIPLNGDASHGIWIKAEQGRVAFTSSFTGIIPADNTWYERIVYASDHDGGTSHTNGPHIYLEKGASCLIALPGIVAGRVPAGRWGYFERPVFEREQ</sequence>
<evidence type="ECO:0000313" key="1">
    <source>
        <dbReference type="EMBL" id="KZN53435.1"/>
    </source>
</evidence>
<dbReference type="RefSeq" id="WP_063376082.1">
    <property type="nucleotide sequence ID" value="NZ_AUXT01000083.1"/>
</dbReference>
<dbReference type="OrthoDB" id="6306159at2"/>
<reference evidence="1 2" key="1">
    <citation type="submission" date="2013-07" db="EMBL/GenBank/DDBJ databases">
        <title>Comparative Genomic and Metabolomic Analysis of Twelve Strains of Pseudoalteromonas luteoviolacea.</title>
        <authorList>
            <person name="Vynne N.G."/>
            <person name="Mansson M."/>
            <person name="Gram L."/>
        </authorList>
    </citation>
    <scope>NUCLEOTIDE SEQUENCE [LARGE SCALE GENOMIC DNA]</scope>
    <source>
        <strain evidence="1 2">NCIMB 1942</strain>
    </source>
</reference>